<organism evidence="1">
    <name type="scientific">Anguilla anguilla</name>
    <name type="common">European freshwater eel</name>
    <name type="synonym">Muraena anguilla</name>
    <dbReference type="NCBI Taxonomy" id="7936"/>
    <lineage>
        <taxon>Eukaryota</taxon>
        <taxon>Metazoa</taxon>
        <taxon>Chordata</taxon>
        <taxon>Craniata</taxon>
        <taxon>Vertebrata</taxon>
        <taxon>Euteleostomi</taxon>
        <taxon>Actinopterygii</taxon>
        <taxon>Neopterygii</taxon>
        <taxon>Teleostei</taxon>
        <taxon>Anguilliformes</taxon>
        <taxon>Anguillidae</taxon>
        <taxon>Anguilla</taxon>
    </lineage>
</organism>
<reference evidence="1" key="1">
    <citation type="submission" date="2014-11" db="EMBL/GenBank/DDBJ databases">
        <authorList>
            <person name="Amaro Gonzalez C."/>
        </authorList>
    </citation>
    <scope>NUCLEOTIDE SEQUENCE</scope>
</reference>
<proteinExistence type="predicted"/>
<dbReference type="EMBL" id="GBXM01051449">
    <property type="protein sequence ID" value="JAH57128.1"/>
    <property type="molecule type" value="Transcribed_RNA"/>
</dbReference>
<sequence length="31" mass="3782">MFIRFHYEKNKINIKAQPSLRASTYRRATKI</sequence>
<accession>A0A0E9TWK7</accession>
<protein>
    <submittedName>
        <fullName evidence="1">Uncharacterized protein</fullName>
    </submittedName>
</protein>
<evidence type="ECO:0000313" key="1">
    <source>
        <dbReference type="EMBL" id="JAH57128.1"/>
    </source>
</evidence>
<name>A0A0E9TWK7_ANGAN</name>
<dbReference type="AlphaFoldDB" id="A0A0E9TWK7"/>
<reference evidence="1" key="2">
    <citation type="journal article" date="2015" name="Fish Shellfish Immunol.">
        <title>Early steps in the European eel (Anguilla anguilla)-Vibrio vulnificus interaction in the gills: Role of the RtxA13 toxin.</title>
        <authorList>
            <person name="Callol A."/>
            <person name="Pajuelo D."/>
            <person name="Ebbesson L."/>
            <person name="Teles M."/>
            <person name="MacKenzie S."/>
            <person name="Amaro C."/>
        </authorList>
    </citation>
    <scope>NUCLEOTIDE SEQUENCE</scope>
</reference>